<name>A0A931MLA2_9SPHN</name>
<accession>A0A931MLA2</accession>
<dbReference type="GO" id="GO:0019068">
    <property type="term" value="P:virion assembly"/>
    <property type="evidence" value="ECO:0007669"/>
    <property type="project" value="InterPro"/>
</dbReference>
<dbReference type="Pfam" id="PF05136">
    <property type="entry name" value="Phage_portal_2"/>
    <property type="match status" value="1"/>
</dbReference>
<dbReference type="NCBIfam" id="TIGR01539">
    <property type="entry name" value="portal_lambda"/>
    <property type="match status" value="1"/>
</dbReference>
<dbReference type="GO" id="GO:0005198">
    <property type="term" value="F:structural molecule activity"/>
    <property type="evidence" value="ECO:0007669"/>
    <property type="project" value="InterPro"/>
</dbReference>
<reference evidence="1" key="1">
    <citation type="submission" date="2020-11" db="EMBL/GenBank/DDBJ databases">
        <title>Novosphingobium aureum sp. nov., a marine bacterium isolated from sediment of a salt flat.</title>
        <authorList>
            <person name="Yoo Y."/>
            <person name="Kim J.-J."/>
        </authorList>
    </citation>
    <scope>NUCLEOTIDE SEQUENCE</scope>
    <source>
        <strain evidence="1">YJ-S2-02</strain>
    </source>
</reference>
<sequence>MSAPLPQDEFDELLAAPAAPPAAVKVPPSAGGEMAYGVHEAADRENSTIGLWSPPLQSVDADILPDKPIIDARARSMLSNDAFVQGGSNLHKDNIVGSHYLLNARPASRVLFGRVDDAWEEEFQEEVEEKWELYADSPDAWVDAARQNNFTSLVRMAVGIHLMAGEVLAAAEWVRDDGAPFRTAIQMIELDRLCTREDIPGAAIDPMVRAGIRFNARNAPVAYQIRTKQQFDYGPVRFGEIARWKEVARRRPWGRMQIVHLYETLRPEQTRGITEMASALSAMKKTHTWRDVNIQHAVTQSLYAAAITSDLPTEMVFAQLGGGNTSPKAMQDAVSNYAKGFLGSVSQYVGKARGLQIDGVQIPHLFPGTKLDMLSPGKGGPLGQEFEQSLLRYIAASIGVSYEQLSRDYTNTNYSSARAAMTETWKFMQARKKMIADRFATIVYRLWLEEAIQTGQIETAKRPGFSIYAGRRLGLSFDAIARCDWIGASRGQIDEGKETEAAIARINAGLSTAEDELARLGKDWRKVFRQIRREQELRRTLGLVLPGLAGGAPAPSAQAPEQQDTAS</sequence>
<dbReference type="RefSeq" id="WP_197163383.1">
    <property type="nucleotide sequence ID" value="NZ_JADZGI010000001.1"/>
</dbReference>
<dbReference type="EMBL" id="JADZGI010000001">
    <property type="protein sequence ID" value="MBH0113274.1"/>
    <property type="molecule type" value="Genomic_DNA"/>
</dbReference>
<comment type="caution">
    <text evidence="1">The sequence shown here is derived from an EMBL/GenBank/DDBJ whole genome shotgun (WGS) entry which is preliminary data.</text>
</comment>
<evidence type="ECO:0000313" key="2">
    <source>
        <dbReference type="Proteomes" id="UP000617634"/>
    </source>
</evidence>
<dbReference type="Proteomes" id="UP000617634">
    <property type="component" value="Unassembled WGS sequence"/>
</dbReference>
<gene>
    <name evidence="1" type="ORF">I5E68_09980</name>
</gene>
<dbReference type="InterPro" id="IPR006429">
    <property type="entry name" value="Phage_lambda_portal"/>
</dbReference>
<protein>
    <submittedName>
        <fullName evidence="1">Phage portal protein</fullName>
    </submittedName>
</protein>
<evidence type="ECO:0000313" key="1">
    <source>
        <dbReference type="EMBL" id="MBH0113274.1"/>
    </source>
</evidence>
<dbReference type="AlphaFoldDB" id="A0A931MLA2"/>
<keyword evidence="2" id="KW-1185">Reference proteome</keyword>
<organism evidence="1 2">
    <name type="scientific">Novosphingobium aureum</name>
    <dbReference type="NCBI Taxonomy" id="2792964"/>
    <lineage>
        <taxon>Bacteria</taxon>
        <taxon>Pseudomonadati</taxon>
        <taxon>Pseudomonadota</taxon>
        <taxon>Alphaproteobacteria</taxon>
        <taxon>Sphingomonadales</taxon>
        <taxon>Sphingomonadaceae</taxon>
        <taxon>Novosphingobium</taxon>
    </lineage>
</organism>
<proteinExistence type="predicted"/>